<gene>
    <name evidence="2" type="primary">LOC108829394</name>
</gene>
<reference evidence="2" key="2">
    <citation type="submission" date="2025-08" db="UniProtKB">
        <authorList>
            <consortium name="RefSeq"/>
        </authorList>
    </citation>
    <scope>IDENTIFICATION</scope>
    <source>
        <tissue evidence="2">Leaf</tissue>
    </source>
</reference>
<name>A0A9W3C8Z3_RAPSA</name>
<evidence type="ECO:0000313" key="2">
    <source>
        <dbReference type="RefSeq" id="XP_056848019.1"/>
    </source>
</evidence>
<sequence>MQEDTVPFEDDAWIVDEYTETQVMDTEEFLLCGETQYVDLGFGTQEEPLVEEEDQLIQGSDGLDTQVLDRFDEEAVVVADSDDDDATVFLEDSSEREISDSGDSHCRGANLLLSENKARELPNENIKSTELILCRDMESLERWLGLLMFVQRLFVLLLVLQAKSFSTVTVLLYPTLFRLVKELNKVPF</sequence>
<dbReference type="Proteomes" id="UP000504610">
    <property type="component" value="Chromosome 8"/>
</dbReference>
<keyword evidence="1" id="KW-1185">Reference proteome</keyword>
<proteinExistence type="predicted"/>
<reference evidence="1" key="1">
    <citation type="journal article" date="2019" name="Database">
        <title>The radish genome database (RadishGD): an integrated information resource for radish genomics.</title>
        <authorList>
            <person name="Yu H.J."/>
            <person name="Baek S."/>
            <person name="Lee Y.J."/>
            <person name="Cho A."/>
            <person name="Mun J.H."/>
        </authorList>
    </citation>
    <scope>NUCLEOTIDE SEQUENCE [LARGE SCALE GENOMIC DNA]</scope>
    <source>
        <strain evidence="1">cv. WK10039</strain>
    </source>
</reference>
<dbReference type="GeneID" id="108829394"/>
<dbReference type="AlphaFoldDB" id="A0A9W3C8Z3"/>
<accession>A0A9W3C8Z3</accession>
<dbReference type="RefSeq" id="XP_056848019.1">
    <property type="nucleotide sequence ID" value="XM_056992039.1"/>
</dbReference>
<organism evidence="1 2">
    <name type="scientific">Raphanus sativus</name>
    <name type="common">Radish</name>
    <name type="synonym">Raphanus raphanistrum var. sativus</name>
    <dbReference type="NCBI Taxonomy" id="3726"/>
    <lineage>
        <taxon>Eukaryota</taxon>
        <taxon>Viridiplantae</taxon>
        <taxon>Streptophyta</taxon>
        <taxon>Embryophyta</taxon>
        <taxon>Tracheophyta</taxon>
        <taxon>Spermatophyta</taxon>
        <taxon>Magnoliopsida</taxon>
        <taxon>eudicotyledons</taxon>
        <taxon>Gunneridae</taxon>
        <taxon>Pentapetalae</taxon>
        <taxon>rosids</taxon>
        <taxon>malvids</taxon>
        <taxon>Brassicales</taxon>
        <taxon>Brassicaceae</taxon>
        <taxon>Brassiceae</taxon>
        <taxon>Raphanus</taxon>
    </lineage>
</organism>
<protein>
    <submittedName>
        <fullName evidence="2">Uncharacterized protein LOC108829394</fullName>
    </submittedName>
</protein>
<dbReference type="KEGG" id="rsz:108829394"/>
<evidence type="ECO:0000313" key="1">
    <source>
        <dbReference type="Proteomes" id="UP000504610"/>
    </source>
</evidence>